<feature type="compositionally biased region" description="Basic and acidic residues" evidence="1">
    <location>
        <begin position="48"/>
        <end position="69"/>
    </location>
</feature>
<protein>
    <recommendedName>
        <fullName evidence="4">RNase H type-1 domain-containing protein</fullName>
    </recommendedName>
</protein>
<evidence type="ECO:0000256" key="1">
    <source>
        <dbReference type="SAM" id="MobiDB-lite"/>
    </source>
</evidence>
<organism evidence="2 3">
    <name type="scientific">Arachis hypogaea</name>
    <name type="common">Peanut</name>
    <dbReference type="NCBI Taxonomy" id="3818"/>
    <lineage>
        <taxon>Eukaryota</taxon>
        <taxon>Viridiplantae</taxon>
        <taxon>Streptophyta</taxon>
        <taxon>Embryophyta</taxon>
        <taxon>Tracheophyta</taxon>
        <taxon>Spermatophyta</taxon>
        <taxon>Magnoliopsida</taxon>
        <taxon>eudicotyledons</taxon>
        <taxon>Gunneridae</taxon>
        <taxon>Pentapetalae</taxon>
        <taxon>rosids</taxon>
        <taxon>fabids</taxon>
        <taxon>Fabales</taxon>
        <taxon>Fabaceae</taxon>
        <taxon>Papilionoideae</taxon>
        <taxon>50 kb inversion clade</taxon>
        <taxon>dalbergioids sensu lato</taxon>
        <taxon>Dalbergieae</taxon>
        <taxon>Pterocarpus clade</taxon>
        <taxon>Arachis</taxon>
    </lineage>
</organism>
<evidence type="ECO:0000313" key="2">
    <source>
        <dbReference type="EMBL" id="RYQ93929.1"/>
    </source>
</evidence>
<keyword evidence="3" id="KW-1185">Reference proteome</keyword>
<feature type="region of interest" description="Disordered" evidence="1">
    <location>
        <begin position="48"/>
        <end position="132"/>
    </location>
</feature>
<comment type="caution">
    <text evidence="2">The sequence shown here is derived from an EMBL/GenBank/DDBJ whole genome shotgun (WGS) entry which is preliminary data.</text>
</comment>
<dbReference type="AlphaFoldDB" id="A0A444XVV1"/>
<feature type="compositionally biased region" description="Basic residues" evidence="1">
    <location>
        <begin position="84"/>
        <end position="95"/>
    </location>
</feature>
<sequence length="132" mass="14612">MILANNLGLQKMLIESDSLPLVQNLKSKSRVGDIDPILLDILQLAGEDNRFSDPTRRRELPRSKDREASAEPAAGAATDDVKSHKQRSIRPRKLRSRAETERAYRSEDDDDGGSSKSSSLAQRRPRSASSAL</sequence>
<accession>A0A444XVV1</accession>
<gene>
    <name evidence="2" type="ORF">Ahy_B09g100145</name>
</gene>
<evidence type="ECO:0008006" key="4">
    <source>
        <dbReference type="Google" id="ProtNLM"/>
    </source>
</evidence>
<dbReference type="EMBL" id="SDMP01000019">
    <property type="protein sequence ID" value="RYQ93929.1"/>
    <property type="molecule type" value="Genomic_DNA"/>
</dbReference>
<reference evidence="2 3" key="1">
    <citation type="submission" date="2019-01" db="EMBL/GenBank/DDBJ databases">
        <title>Sequencing of cultivated peanut Arachis hypogaea provides insights into genome evolution and oil improvement.</title>
        <authorList>
            <person name="Chen X."/>
        </authorList>
    </citation>
    <scope>NUCLEOTIDE SEQUENCE [LARGE SCALE GENOMIC DNA]</scope>
    <source>
        <strain evidence="3">cv. Fuhuasheng</strain>
        <tissue evidence="2">Leaves</tissue>
    </source>
</reference>
<feature type="compositionally biased region" description="Basic and acidic residues" evidence="1">
    <location>
        <begin position="96"/>
        <end position="106"/>
    </location>
</feature>
<name>A0A444XVV1_ARAHY</name>
<evidence type="ECO:0000313" key="3">
    <source>
        <dbReference type="Proteomes" id="UP000289738"/>
    </source>
</evidence>
<dbReference type="Proteomes" id="UP000289738">
    <property type="component" value="Chromosome B09"/>
</dbReference>
<proteinExistence type="predicted"/>